<keyword evidence="2" id="KW-1185">Reference proteome</keyword>
<accession>A0ABD5V298</accession>
<dbReference type="Gene3D" id="1.10.3450.10">
    <property type="entry name" value="TTHA0068-like"/>
    <property type="match status" value="1"/>
</dbReference>
<proteinExistence type="predicted"/>
<reference evidence="1 2" key="1">
    <citation type="journal article" date="2019" name="Int. J. Syst. Evol. Microbiol.">
        <title>The Global Catalogue of Microorganisms (GCM) 10K type strain sequencing project: providing services to taxonomists for standard genome sequencing and annotation.</title>
        <authorList>
            <consortium name="The Broad Institute Genomics Platform"/>
            <consortium name="The Broad Institute Genome Sequencing Center for Infectious Disease"/>
            <person name="Wu L."/>
            <person name="Ma J."/>
        </authorList>
    </citation>
    <scope>NUCLEOTIDE SEQUENCE [LARGE SCALE GENOMIC DNA]</scope>
    <source>
        <strain evidence="1 2">CGMCC 1.3240</strain>
    </source>
</reference>
<organism evidence="1 2">
    <name type="scientific">Halalkalicoccus tibetensis</name>
    <dbReference type="NCBI Taxonomy" id="175632"/>
    <lineage>
        <taxon>Archaea</taxon>
        <taxon>Methanobacteriati</taxon>
        <taxon>Methanobacteriota</taxon>
        <taxon>Stenosarchaea group</taxon>
        <taxon>Halobacteria</taxon>
        <taxon>Halobacteriales</taxon>
        <taxon>Halococcaceae</taxon>
        <taxon>Halalkalicoccus</taxon>
    </lineage>
</organism>
<dbReference type="Pfam" id="PF03745">
    <property type="entry name" value="DUF309"/>
    <property type="match status" value="1"/>
</dbReference>
<dbReference type="RefSeq" id="WP_390220741.1">
    <property type="nucleotide sequence ID" value="NZ_JBBMXV010000002.1"/>
</dbReference>
<comment type="caution">
    <text evidence="1">The sequence shown here is derived from an EMBL/GenBank/DDBJ whole genome shotgun (WGS) entry which is preliminary data.</text>
</comment>
<dbReference type="EMBL" id="JBHSXQ010000002">
    <property type="protein sequence ID" value="MFC6905061.1"/>
    <property type="molecule type" value="Genomic_DNA"/>
</dbReference>
<dbReference type="AlphaFoldDB" id="A0ABD5V298"/>
<dbReference type="SUPFAM" id="SSF140663">
    <property type="entry name" value="TTHA0068-like"/>
    <property type="match status" value="1"/>
</dbReference>
<evidence type="ECO:0000313" key="2">
    <source>
        <dbReference type="Proteomes" id="UP001596312"/>
    </source>
</evidence>
<sequence>MERALHVGVAIHNAGHYHAAHDAWEEPWLELPEGDDERLLHGLIQYTAAIHHARNRNWAGATGLAGSAREYLDGLPTDYRGLDLGPVREALSALESDPEWIERTSPPPLVHRGEAPSLPGLRVEECLDAAPLVAAAEGYGVEPVERGCEYAREAIAADESNAFLALCTDFVRDPARRGLVYGRLAEHVDRRRVRERDVEGLFDPGN</sequence>
<evidence type="ECO:0000313" key="1">
    <source>
        <dbReference type="EMBL" id="MFC6905061.1"/>
    </source>
</evidence>
<dbReference type="InterPro" id="IPR023203">
    <property type="entry name" value="TTHA0068_sf"/>
</dbReference>
<dbReference type="PANTHER" id="PTHR34796">
    <property type="entry name" value="EXPRESSED PROTEIN"/>
    <property type="match status" value="1"/>
</dbReference>
<dbReference type="InterPro" id="IPR005500">
    <property type="entry name" value="DUF309"/>
</dbReference>
<name>A0ABD5V298_9EURY</name>
<protein>
    <submittedName>
        <fullName evidence="1">DUF309 domain-containing protein</fullName>
    </submittedName>
</protein>
<gene>
    <name evidence="1" type="ORF">ACFQGH_07570</name>
</gene>
<dbReference type="Proteomes" id="UP001596312">
    <property type="component" value="Unassembled WGS sequence"/>
</dbReference>
<dbReference type="PANTHER" id="PTHR34796:SF1">
    <property type="entry name" value="EXPRESSED PROTEIN"/>
    <property type="match status" value="1"/>
</dbReference>